<sequence length="83" mass="9483">MRGPQLVTFGATEPHQMRSPYWCPISTEEVVHLVGGMVAEDRGERYVPPQPEPEPEPRFEAIALWRLARPRPFREECLSGGRP</sequence>
<reference evidence="1 2" key="1">
    <citation type="journal article" date="2014" name="Int. J. Syst. Evol. Microbiol.">
        <title>Complete genome sequence of Corynebacterium casei LMG S-19264T (=DSM 44701T), isolated from a smear-ripened cheese.</title>
        <authorList>
            <consortium name="US DOE Joint Genome Institute (JGI-PGF)"/>
            <person name="Walter F."/>
            <person name="Albersmeier A."/>
            <person name="Kalinowski J."/>
            <person name="Ruckert C."/>
        </authorList>
    </citation>
    <scope>NUCLEOTIDE SEQUENCE [LARGE SCALE GENOMIC DNA]</scope>
    <source>
        <strain evidence="1 2">JCM 4677</strain>
    </source>
</reference>
<protein>
    <submittedName>
        <fullName evidence="1">Uncharacterized protein</fullName>
    </submittedName>
</protein>
<keyword evidence="2" id="KW-1185">Reference proteome</keyword>
<accession>A0A7G1NYT4</accession>
<proteinExistence type="predicted"/>
<dbReference type="Proteomes" id="UP000516444">
    <property type="component" value="Chromosome"/>
</dbReference>
<evidence type="ECO:0000313" key="2">
    <source>
        <dbReference type="Proteomes" id="UP000516444"/>
    </source>
</evidence>
<dbReference type="AlphaFoldDB" id="A0A7G1NYT4"/>
<organism evidence="1 2">
    <name type="scientific">Streptomyces aurantiacus</name>
    <dbReference type="NCBI Taxonomy" id="47760"/>
    <lineage>
        <taxon>Bacteria</taxon>
        <taxon>Bacillati</taxon>
        <taxon>Actinomycetota</taxon>
        <taxon>Actinomycetes</taxon>
        <taxon>Kitasatosporales</taxon>
        <taxon>Streptomycetaceae</taxon>
        <taxon>Streptomyces</taxon>
        <taxon>Streptomyces aurantiacus group</taxon>
    </lineage>
</organism>
<dbReference type="KEGG" id="sgm:GCM10017557_34620"/>
<gene>
    <name evidence="1" type="ORF">GCM10017557_34620</name>
</gene>
<dbReference type="EMBL" id="AP023440">
    <property type="protein sequence ID" value="BCL28603.1"/>
    <property type="molecule type" value="Genomic_DNA"/>
</dbReference>
<evidence type="ECO:0000313" key="1">
    <source>
        <dbReference type="EMBL" id="BCL28603.1"/>
    </source>
</evidence>
<name>A0A7G1NYT4_9ACTN</name>